<dbReference type="Pfam" id="PF06808">
    <property type="entry name" value="DctM"/>
    <property type="match status" value="1"/>
</dbReference>
<dbReference type="NCBIfam" id="TIGR02123">
    <property type="entry name" value="TRAP_fused"/>
    <property type="match status" value="1"/>
</dbReference>
<feature type="transmembrane region" description="Helical" evidence="2">
    <location>
        <begin position="448"/>
        <end position="469"/>
    </location>
</feature>
<feature type="transmembrane region" description="Helical" evidence="2">
    <location>
        <begin position="610"/>
        <end position="636"/>
    </location>
</feature>
<feature type="transmembrane region" description="Helical" evidence="2">
    <location>
        <begin position="648"/>
        <end position="668"/>
    </location>
</feature>
<gene>
    <name evidence="4" type="ORF">JKG68_18170</name>
</gene>
<proteinExistence type="predicted"/>
<dbReference type="GO" id="GO:0022857">
    <property type="term" value="F:transmembrane transporter activity"/>
    <property type="evidence" value="ECO:0007669"/>
    <property type="project" value="UniProtKB-UniRule"/>
</dbReference>
<evidence type="ECO:0000256" key="1">
    <source>
        <dbReference type="RuleBase" id="RU369079"/>
    </source>
</evidence>
<feature type="transmembrane region" description="Helical" evidence="2">
    <location>
        <begin position="715"/>
        <end position="734"/>
    </location>
</feature>
<keyword evidence="5" id="KW-1185">Reference proteome</keyword>
<evidence type="ECO:0000259" key="3">
    <source>
        <dbReference type="Pfam" id="PF06808"/>
    </source>
</evidence>
<feature type="transmembrane region" description="Helical" evidence="2">
    <location>
        <begin position="476"/>
        <end position="505"/>
    </location>
</feature>
<reference evidence="4" key="1">
    <citation type="submission" date="2021-01" db="EMBL/GenBank/DDBJ databases">
        <title>Microvirga sp.</title>
        <authorList>
            <person name="Kim M.K."/>
        </authorList>
    </citation>
    <scope>NUCLEOTIDE SEQUENCE</scope>
    <source>
        <strain evidence="4">5420S-16</strain>
    </source>
</reference>
<feature type="transmembrane region" description="Helical" evidence="2">
    <location>
        <begin position="424"/>
        <end position="442"/>
    </location>
</feature>
<feature type="transmembrane region" description="Helical" evidence="2">
    <location>
        <begin position="65"/>
        <end position="88"/>
    </location>
</feature>
<keyword evidence="1" id="KW-0997">Cell inner membrane</keyword>
<name>A0A936Z828_9HYPH</name>
<evidence type="ECO:0000256" key="2">
    <source>
        <dbReference type="SAM" id="Phobius"/>
    </source>
</evidence>
<dbReference type="InterPro" id="IPR010656">
    <property type="entry name" value="DctM"/>
</dbReference>
<comment type="subcellular location">
    <subcellularLocation>
        <location evidence="1">Cell inner membrane</location>
        <topology evidence="1">Multi-pass membrane protein</topology>
    </subcellularLocation>
</comment>
<keyword evidence="2" id="KW-1133">Transmembrane helix</keyword>
<dbReference type="PANTHER" id="PTHR43849:SF2">
    <property type="entry name" value="BLL3936 PROTEIN"/>
    <property type="match status" value="1"/>
</dbReference>
<keyword evidence="2" id="KW-0472">Membrane</keyword>
<feature type="transmembrane region" description="Helical" evidence="2">
    <location>
        <begin position="533"/>
        <end position="556"/>
    </location>
</feature>
<feature type="transmembrane region" description="Helical" evidence="2">
    <location>
        <begin position="40"/>
        <end position="59"/>
    </location>
</feature>
<feature type="transmembrane region" description="Helical" evidence="2">
    <location>
        <begin position="185"/>
        <end position="203"/>
    </location>
</feature>
<sequence>MATLSTNETVPNPSLVNQAELQNPEHGFPENFGAGPLGRLLFWIAVSFSTFQIITSFGIPLDRPLIAGLTLAHFFATALVVWGAWLALAFSRGRSAVDDAMALVAILVAFGLAIRFGGGVPSQVVRALHVGFLSLVAGAMIANHRATTPSLRAVGWVIGLVGFVVGLYHWGLYYELVNRAGELTLVDRVIGIAALAVLFFLVWQVMGIALPIVAGIFLLYCLFGHLLPAPLDHRGYSLDQVIEHMAFGTEGIYATPTLVSATYIFLFILFGAFMEKAGVIDFFNDISMAVFGDKQGGPGKVCVASSALMGTVSGSGVANVVASGQFTIPLMKRFGFPAAFAGGVEATSSMGGQIMPPVMGAVAFIMAETIDVPYSKIVEAAIVPALLYFGACYFAVHLEAGKRQLRGLPKSELPSAREELRKKWFLIAPLGVLVYLLFAGYTPLFAGAIGLSLTAALILGTAISAGLAVPALRVAFWVGLALVSAASLAASVTLVLVVLAALAVWSSLSGRGRLTLEQCVEALADGARQALPVGLACAIVGIVIGTMTLTGLGTIVGTWMISIGKDNIFAALVLTMIFSLILGMGIPTIPNYIITSSLAAPILLQLDVPLIVSHMFVFYFGIMADLTPPVALAAFAAAPMAKESGMKIGVQAVRIALPGFIVPYMAVYDPTLMLQPVPGLEGAAYWLAVVYIVFKTSLALLLWGAAAAGYFRGPLVWWERVLAIGAAALLILAVPITDELGLALAAIVAGIHLWRTRHKPQVT</sequence>
<dbReference type="GO" id="GO:0005886">
    <property type="term" value="C:plasma membrane"/>
    <property type="evidence" value="ECO:0007669"/>
    <property type="project" value="UniProtKB-SubCell"/>
</dbReference>
<protein>
    <submittedName>
        <fullName evidence="4">TRAP transporter permease</fullName>
    </submittedName>
</protein>
<keyword evidence="1" id="KW-1003">Cell membrane</keyword>
<dbReference type="AlphaFoldDB" id="A0A936Z828"/>
<keyword evidence="2" id="KW-0812">Transmembrane</keyword>
<dbReference type="PANTHER" id="PTHR43849">
    <property type="entry name" value="BLL3936 PROTEIN"/>
    <property type="match status" value="1"/>
</dbReference>
<feature type="transmembrane region" description="Helical" evidence="2">
    <location>
        <begin position="251"/>
        <end position="273"/>
    </location>
</feature>
<dbReference type="InterPro" id="IPR011853">
    <property type="entry name" value="TRAP_DctM-Dct_fused"/>
</dbReference>
<feature type="transmembrane region" description="Helical" evidence="2">
    <location>
        <begin position="210"/>
        <end position="231"/>
    </location>
</feature>
<evidence type="ECO:0000313" key="4">
    <source>
        <dbReference type="EMBL" id="MBL0405888.1"/>
    </source>
</evidence>
<feature type="transmembrane region" description="Helical" evidence="2">
    <location>
        <begin position="100"/>
        <end position="118"/>
    </location>
</feature>
<comment type="function">
    <text evidence="1">Part of the tripartite ATP-independent periplasmic (TRAP) transport system.</text>
</comment>
<dbReference type="EMBL" id="JAEQMY010000029">
    <property type="protein sequence ID" value="MBL0405888.1"/>
    <property type="molecule type" value="Genomic_DNA"/>
</dbReference>
<comment type="caution">
    <text evidence="4">The sequence shown here is derived from an EMBL/GenBank/DDBJ whole genome shotgun (WGS) entry which is preliminary data.</text>
</comment>
<accession>A0A936Z828</accession>
<feature type="transmembrane region" description="Helical" evidence="2">
    <location>
        <begin position="740"/>
        <end position="756"/>
    </location>
</feature>
<keyword evidence="1" id="KW-0813">Transport</keyword>
<feature type="transmembrane region" description="Helical" evidence="2">
    <location>
        <begin position="568"/>
        <end position="590"/>
    </location>
</feature>
<dbReference type="Proteomes" id="UP000605848">
    <property type="component" value="Unassembled WGS sequence"/>
</dbReference>
<evidence type="ECO:0000313" key="5">
    <source>
        <dbReference type="Proteomes" id="UP000605848"/>
    </source>
</evidence>
<feature type="transmembrane region" description="Helical" evidence="2">
    <location>
        <begin position="683"/>
        <end position="703"/>
    </location>
</feature>
<feature type="transmembrane region" description="Helical" evidence="2">
    <location>
        <begin position="154"/>
        <end position="173"/>
    </location>
</feature>
<feature type="domain" description="TRAP C4-dicarboxylate transport system permease DctM subunit" evidence="3">
    <location>
        <begin position="198"/>
        <end position="502"/>
    </location>
</feature>
<dbReference type="RefSeq" id="WP_202062367.1">
    <property type="nucleotide sequence ID" value="NZ_JAEQMY010000029.1"/>
</dbReference>
<feature type="transmembrane region" description="Helical" evidence="2">
    <location>
        <begin position="124"/>
        <end position="142"/>
    </location>
</feature>
<organism evidence="4 5">
    <name type="scientific">Microvirga aerilata</name>
    <dbReference type="NCBI Taxonomy" id="670292"/>
    <lineage>
        <taxon>Bacteria</taxon>
        <taxon>Pseudomonadati</taxon>
        <taxon>Pseudomonadota</taxon>
        <taxon>Alphaproteobacteria</taxon>
        <taxon>Hyphomicrobiales</taxon>
        <taxon>Methylobacteriaceae</taxon>
        <taxon>Microvirga</taxon>
    </lineage>
</organism>